<evidence type="ECO:0000259" key="1">
    <source>
        <dbReference type="SMART" id="SM00382"/>
    </source>
</evidence>
<sequence length="386" mass="40180">MSVWSEVIGQPAVVAELQAAVAQPTAMTHAWLFTGPPGSGRSVAARAFAAALQCPDGGDGTCHACRTVLAGTHADVQTVVPEGLSIGVTEARELVRVAGRAPSQGRWQVVVVEDADRMTEQAANAVLKMIEEPPPRTVFLLCAPSLHPEDVPVTIRSRCRVVGLRTPPVDAVADVLVRRDGVDPALAAWSAGASGGHVGRARHLARDETARLARKAVLDIPLSLVSLAACLNAADDLVGAAKEESDRTTAALDGAETEAVKASIGVGARGPGVAAASRGAGVLKDLEKRQKSRATRIGRDSLDRALVDLAGLYRDALVLDAAAGEVLPLNHPDRRADAEELARRIGAEGALRRIDAVLACRTALEQNVKPQVAVEALTVALRLPAA</sequence>
<reference evidence="2 3" key="1">
    <citation type="submission" date="2016-11" db="EMBL/GenBank/DDBJ databases">
        <authorList>
            <person name="Jaros S."/>
            <person name="Januszkiewicz K."/>
            <person name="Wedrychowicz H."/>
        </authorList>
    </citation>
    <scope>NUCLEOTIDE SEQUENCE [LARGE SCALE GENOMIC DNA]</scope>
    <source>
        <strain evidence="2 3">DSM 45408</strain>
    </source>
</reference>
<dbReference type="Proteomes" id="UP000184471">
    <property type="component" value="Unassembled WGS sequence"/>
</dbReference>
<dbReference type="OrthoDB" id="9809531at2"/>
<name>A0A1M5DM08_9ACTN</name>
<dbReference type="Pfam" id="PF13177">
    <property type="entry name" value="DNA_pol3_delta2"/>
    <property type="match status" value="1"/>
</dbReference>
<dbReference type="InterPro" id="IPR003593">
    <property type="entry name" value="AAA+_ATPase"/>
</dbReference>
<organism evidence="2 3">
    <name type="scientific">Geodermatophilus nigrescens</name>
    <dbReference type="NCBI Taxonomy" id="1070870"/>
    <lineage>
        <taxon>Bacteria</taxon>
        <taxon>Bacillati</taxon>
        <taxon>Actinomycetota</taxon>
        <taxon>Actinomycetes</taxon>
        <taxon>Geodermatophilales</taxon>
        <taxon>Geodermatophilaceae</taxon>
        <taxon>Geodermatophilus</taxon>
    </lineage>
</organism>
<dbReference type="AlphaFoldDB" id="A0A1M5DM08"/>
<feature type="domain" description="AAA+ ATPase" evidence="1">
    <location>
        <begin position="27"/>
        <end position="167"/>
    </location>
</feature>
<dbReference type="EMBL" id="FQVX01000001">
    <property type="protein sequence ID" value="SHF67946.1"/>
    <property type="molecule type" value="Genomic_DNA"/>
</dbReference>
<dbReference type="PANTHER" id="PTHR11669">
    <property type="entry name" value="REPLICATION FACTOR C / DNA POLYMERASE III GAMMA-TAU SUBUNIT"/>
    <property type="match status" value="1"/>
</dbReference>
<dbReference type="SMART" id="SM00382">
    <property type="entry name" value="AAA"/>
    <property type="match status" value="1"/>
</dbReference>
<evidence type="ECO:0000313" key="3">
    <source>
        <dbReference type="Proteomes" id="UP000184471"/>
    </source>
</evidence>
<dbReference type="SUPFAM" id="SSF52540">
    <property type="entry name" value="P-loop containing nucleoside triphosphate hydrolases"/>
    <property type="match status" value="1"/>
</dbReference>
<dbReference type="Gene3D" id="3.40.50.300">
    <property type="entry name" value="P-loop containing nucleotide triphosphate hydrolases"/>
    <property type="match status" value="1"/>
</dbReference>
<dbReference type="PANTHER" id="PTHR11669:SF8">
    <property type="entry name" value="DNA POLYMERASE III SUBUNIT DELTA"/>
    <property type="match status" value="1"/>
</dbReference>
<protein>
    <submittedName>
        <fullName evidence="2">DNA polymerase-3 subunit delta</fullName>
    </submittedName>
</protein>
<evidence type="ECO:0000313" key="2">
    <source>
        <dbReference type="EMBL" id="SHF67946.1"/>
    </source>
</evidence>
<dbReference type="STRING" id="1070870.SAMN05444351_0441"/>
<dbReference type="InterPro" id="IPR050238">
    <property type="entry name" value="DNA_Rep/Repair_Clamp_Loader"/>
</dbReference>
<gene>
    <name evidence="2" type="ORF">SAMN05444351_0441</name>
</gene>
<dbReference type="GO" id="GO:0006261">
    <property type="term" value="P:DNA-templated DNA replication"/>
    <property type="evidence" value="ECO:0007669"/>
    <property type="project" value="TreeGrafter"/>
</dbReference>
<dbReference type="RefSeq" id="WP_073418337.1">
    <property type="nucleotide sequence ID" value="NZ_FQVX01000001.1"/>
</dbReference>
<dbReference type="InterPro" id="IPR027417">
    <property type="entry name" value="P-loop_NTPase"/>
</dbReference>
<dbReference type="NCBIfam" id="NF005926">
    <property type="entry name" value="PRK07940.1"/>
    <property type="match status" value="1"/>
</dbReference>
<proteinExistence type="predicted"/>
<keyword evidence="3" id="KW-1185">Reference proteome</keyword>
<accession>A0A1M5DM08</accession>